<accession>A0ABN4CHS7</accession>
<dbReference type="PANTHER" id="PTHR37292:SF2">
    <property type="entry name" value="DUF262 DOMAIN-CONTAINING PROTEIN"/>
    <property type="match status" value="1"/>
</dbReference>
<dbReference type="GeneID" id="82877806"/>
<keyword evidence="3" id="KW-1185">Reference proteome</keyword>
<proteinExistence type="predicted"/>
<dbReference type="Pfam" id="PF03235">
    <property type="entry name" value="GmrSD_N"/>
    <property type="match status" value="1"/>
</dbReference>
<name>A0ABN4CHS7_9CORY</name>
<reference evidence="3" key="1">
    <citation type="submission" date="2013-02" db="EMBL/GenBank/DDBJ databases">
        <title>The complete genome sequence of Corynebacterium casei LMG S-19264 (=DSM 44701).</title>
        <authorList>
            <person name="Ruckert C."/>
            <person name="Albersmeier A."/>
            <person name="Kalinowski J."/>
        </authorList>
    </citation>
    <scope>NUCLEOTIDE SEQUENCE [LARGE SCALE GENOMIC DNA]</scope>
    <source>
        <strain evidence="3">LMG S-19264</strain>
    </source>
</reference>
<gene>
    <name evidence="2" type="ORF">CCASEI_08345</name>
</gene>
<sequence length="606" mass="67729">MGFITPSYDLVDLFKRIDRGDIQVPDFQQDYAWDEDHIRSLLVTVLRGYPIGAVTVLDTRDEKMRFKPRPLAGAPAAKGNPGMLLLDGEQRMTTLYHCLRGSGNIRTTDYRGATVMRRYFLDVKRAVSEELLPDEAVFAVDDDNNVYSHFGPALDYPLDGQEAYLRSGCVPVSLLLSEEGTGIILSMAAHAHAGAVGPDKTLEQSQGNSQSQNLEYKELAEFHNRVLFPLAGYDVPMIRLSRETASAGVGTIFAHANSSGQDMDVFDLVTAVFASEDENFRLADDWAKREKALRKYPALDGIGRTQFLSAVSLYTTADSGHAGGQREDILTLTLDGYLKAADKLQITFQEVAEFLRQRCIFSVEQVPYTAQIIPLAVILARLAHVPGCLSSEQAWDKINRWFWSGVFGELYGSEAVKLRAARDVEEVSDWVLGNREDEPKSVREAEFEESRLNTAGVSSGIYHALYALLMARGARDWRSAKTFDKNTFFELSTGFHQIFPDAWCEKFEIDDELAKSVLNHTPMGKRTEVVIDGHSPARYLSRVQSKSILEDAEFDTVLASHELNPELLLQADFDGFIRDRRERFIGMIEHAMGKPAIRSTRNSATA</sequence>
<dbReference type="EMBL" id="CP004350">
    <property type="protein sequence ID" value="AHI20234.1"/>
    <property type="molecule type" value="Genomic_DNA"/>
</dbReference>
<dbReference type="PANTHER" id="PTHR37292">
    <property type="entry name" value="VNG6097C"/>
    <property type="match status" value="1"/>
</dbReference>
<feature type="domain" description="GmrSD restriction endonucleases N-terminal" evidence="1">
    <location>
        <begin position="12"/>
        <end position="273"/>
    </location>
</feature>
<organism evidence="2 3">
    <name type="scientific">Corynebacterium casei LMG S-19264</name>
    <dbReference type="NCBI Taxonomy" id="1285583"/>
    <lineage>
        <taxon>Bacteria</taxon>
        <taxon>Bacillati</taxon>
        <taxon>Actinomycetota</taxon>
        <taxon>Actinomycetes</taxon>
        <taxon>Mycobacteriales</taxon>
        <taxon>Corynebacteriaceae</taxon>
        <taxon>Corynebacterium</taxon>
    </lineage>
</organism>
<dbReference type="Proteomes" id="UP000019226">
    <property type="component" value="Chromosome"/>
</dbReference>
<protein>
    <recommendedName>
        <fullName evidence="1">GmrSD restriction endonucleases N-terminal domain-containing protein</fullName>
    </recommendedName>
</protein>
<dbReference type="InterPro" id="IPR004919">
    <property type="entry name" value="GmrSD_N"/>
</dbReference>
<evidence type="ECO:0000259" key="1">
    <source>
        <dbReference type="Pfam" id="PF03235"/>
    </source>
</evidence>
<dbReference type="RefSeq" id="WP_025387682.1">
    <property type="nucleotide sequence ID" value="NZ_CP004350.1"/>
</dbReference>
<evidence type="ECO:0000313" key="2">
    <source>
        <dbReference type="EMBL" id="AHI20234.1"/>
    </source>
</evidence>
<evidence type="ECO:0000313" key="3">
    <source>
        <dbReference type="Proteomes" id="UP000019226"/>
    </source>
</evidence>